<dbReference type="RefSeq" id="WP_162050521.1">
    <property type="nucleotide sequence ID" value="NZ_AP019011.1"/>
</dbReference>
<protein>
    <recommendedName>
        <fullName evidence="6">Exodeoxyribonuclease 7 small subunit</fullName>
        <ecNumber evidence="6">3.1.11.6</ecNumber>
    </recommendedName>
    <alternativeName>
        <fullName evidence="6">Exodeoxyribonuclease VII small subunit</fullName>
        <shortName evidence="6">Exonuclease VII small subunit</shortName>
    </alternativeName>
</protein>
<evidence type="ECO:0000256" key="3">
    <source>
        <dbReference type="ARBA" id="ARBA00022722"/>
    </source>
</evidence>
<sequence length="89" mass="9876">MPPRKAAEAPTQNEEIPPDALGFESAMAALEQLIQCVENNRLPLEETLNAYQRGQQLIARCNTLLQDAEARIQQFDGTQLIDAALPERS</sequence>
<dbReference type="OrthoDB" id="287668at2"/>
<dbReference type="HAMAP" id="MF_00337">
    <property type="entry name" value="Exonuc_7_S"/>
    <property type="match status" value="1"/>
</dbReference>
<dbReference type="PANTHER" id="PTHR34137:SF1">
    <property type="entry name" value="EXODEOXYRIBONUCLEASE 7 SMALL SUBUNIT"/>
    <property type="match status" value="1"/>
</dbReference>
<organism evidence="7 8">
    <name type="scientific">Fluviibacter phosphoraccumulans</name>
    <dbReference type="NCBI Taxonomy" id="1751046"/>
    <lineage>
        <taxon>Bacteria</taxon>
        <taxon>Pseudomonadati</taxon>
        <taxon>Pseudomonadota</taxon>
        <taxon>Betaproteobacteria</taxon>
        <taxon>Rhodocyclales</taxon>
        <taxon>Fluviibacteraceae</taxon>
        <taxon>Fluviibacter</taxon>
    </lineage>
</organism>
<dbReference type="SUPFAM" id="SSF116842">
    <property type="entry name" value="XseB-like"/>
    <property type="match status" value="1"/>
</dbReference>
<evidence type="ECO:0000313" key="8">
    <source>
        <dbReference type="Proteomes" id="UP000463961"/>
    </source>
</evidence>
<reference evidence="8" key="1">
    <citation type="submission" date="2020-01" db="EMBL/GenBank/DDBJ databases">
        <title>Phosphoaccumulans saitamaens gen. nov., sp. nov., a polyphosphate accumulating bacterium isolated from surface river water.</title>
        <authorList>
            <person name="Watanabe K."/>
            <person name="Suda W."/>
        </authorList>
    </citation>
    <scope>NUCLEOTIDE SEQUENCE [LARGE SCALE GENOMIC DNA]</scope>
    <source>
        <strain evidence="8">ICHIAU1</strain>
    </source>
</reference>
<dbReference type="PANTHER" id="PTHR34137">
    <property type="entry name" value="EXODEOXYRIBONUCLEASE 7 SMALL SUBUNIT"/>
    <property type="match status" value="1"/>
</dbReference>
<comment type="subunit">
    <text evidence="6">Heterooligomer composed of large and small subunits.</text>
</comment>
<keyword evidence="8" id="KW-1185">Reference proteome</keyword>
<keyword evidence="4 6" id="KW-0378">Hydrolase</keyword>
<name>A0A679HR07_9RHOO</name>
<dbReference type="AlphaFoldDB" id="A0A679HR07"/>
<dbReference type="EC" id="3.1.11.6" evidence="6"/>
<evidence type="ECO:0000256" key="2">
    <source>
        <dbReference type="ARBA" id="ARBA00022490"/>
    </source>
</evidence>
<dbReference type="InterPro" id="IPR037004">
    <property type="entry name" value="Exonuc_VII_ssu_sf"/>
</dbReference>
<dbReference type="GO" id="GO:0008855">
    <property type="term" value="F:exodeoxyribonuclease VII activity"/>
    <property type="evidence" value="ECO:0007669"/>
    <property type="project" value="UniProtKB-UniRule"/>
</dbReference>
<evidence type="ECO:0000256" key="1">
    <source>
        <dbReference type="ARBA" id="ARBA00009998"/>
    </source>
</evidence>
<comment type="catalytic activity">
    <reaction evidence="6">
        <text>Exonucleolytic cleavage in either 5'- to 3'- or 3'- to 5'-direction to yield nucleoside 5'-phosphates.</text>
        <dbReference type="EC" id="3.1.11.6"/>
    </reaction>
</comment>
<dbReference type="GO" id="GO:0005829">
    <property type="term" value="C:cytosol"/>
    <property type="evidence" value="ECO:0007669"/>
    <property type="project" value="TreeGrafter"/>
</dbReference>
<evidence type="ECO:0000313" key="7">
    <source>
        <dbReference type="EMBL" id="BBU68716.1"/>
    </source>
</evidence>
<comment type="similarity">
    <text evidence="1 6">Belongs to the XseB family.</text>
</comment>
<dbReference type="NCBIfam" id="TIGR01280">
    <property type="entry name" value="xseB"/>
    <property type="match status" value="1"/>
</dbReference>
<keyword evidence="3 6" id="KW-0540">Nuclease</keyword>
<comment type="subcellular location">
    <subcellularLocation>
        <location evidence="6">Cytoplasm</location>
    </subcellularLocation>
</comment>
<evidence type="ECO:0000256" key="5">
    <source>
        <dbReference type="ARBA" id="ARBA00022839"/>
    </source>
</evidence>
<keyword evidence="2 6" id="KW-0963">Cytoplasm</keyword>
<evidence type="ECO:0000256" key="4">
    <source>
        <dbReference type="ARBA" id="ARBA00022801"/>
    </source>
</evidence>
<dbReference type="InterPro" id="IPR003761">
    <property type="entry name" value="Exonuc_VII_S"/>
</dbReference>
<dbReference type="GO" id="GO:0009318">
    <property type="term" value="C:exodeoxyribonuclease VII complex"/>
    <property type="evidence" value="ECO:0007669"/>
    <property type="project" value="UniProtKB-UniRule"/>
</dbReference>
<proteinExistence type="inferred from homology"/>
<evidence type="ECO:0000256" key="6">
    <source>
        <dbReference type="HAMAP-Rule" id="MF_00337"/>
    </source>
</evidence>
<dbReference type="GO" id="GO:0006308">
    <property type="term" value="P:DNA catabolic process"/>
    <property type="evidence" value="ECO:0007669"/>
    <property type="project" value="UniProtKB-UniRule"/>
</dbReference>
<dbReference type="EMBL" id="AP022345">
    <property type="protein sequence ID" value="BBU68716.1"/>
    <property type="molecule type" value="Genomic_DNA"/>
</dbReference>
<accession>A0A679HR07</accession>
<dbReference type="Proteomes" id="UP000463961">
    <property type="component" value="Chromosome"/>
</dbReference>
<gene>
    <name evidence="6" type="primary">xseB</name>
    <name evidence="7" type="ORF">ICHIAU1_09990</name>
</gene>
<keyword evidence="5 6" id="KW-0269">Exonuclease</keyword>
<dbReference type="Pfam" id="PF02609">
    <property type="entry name" value="Exonuc_VII_S"/>
    <property type="match status" value="1"/>
</dbReference>
<comment type="function">
    <text evidence="6">Bidirectionally degrades single-stranded DNA into large acid-insoluble oligonucleotides, which are then degraded further into small acid-soluble oligonucleotides.</text>
</comment>
<dbReference type="Gene3D" id="1.10.287.1040">
    <property type="entry name" value="Exonuclease VII, small subunit"/>
    <property type="match status" value="1"/>
</dbReference>